<name>A0A916ZN61_9FLAO</name>
<evidence type="ECO:0000259" key="7">
    <source>
        <dbReference type="Pfam" id="PF03772"/>
    </source>
</evidence>
<evidence type="ECO:0000313" key="9">
    <source>
        <dbReference type="EMBL" id="GGE04180.1"/>
    </source>
</evidence>
<protein>
    <submittedName>
        <fullName evidence="9">Competence protein ComEC</fullName>
    </submittedName>
</protein>
<comment type="subcellular location">
    <subcellularLocation>
        <location evidence="1">Cell membrane</location>
        <topology evidence="1">Multi-pass membrane protein</topology>
    </subcellularLocation>
</comment>
<dbReference type="Proteomes" id="UP000599688">
    <property type="component" value="Unassembled WGS sequence"/>
</dbReference>
<proteinExistence type="predicted"/>
<evidence type="ECO:0000256" key="6">
    <source>
        <dbReference type="SAM" id="Phobius"/>
    </source>
</evidence>
<evidence type="ECO:0000256" key="1">
    <source>
        <dbReference type="ARBA" id="ARBA00004651"/>
    </source>
</evidence>
<accession>A0A916ZN61</accession>
<evidence type="ECO:0000256" key="5">
    <source>
        <dbReference type="ARBA" id="ARBA00023136"/>
    </source>
</evidence>
<evidence type="ECO:0000256" key="4">
    <source>
        <dbReference type="ARBA" id="ARBA00022989"/>
    </source>
</evidence>
<feature type="transmembrane region" description="Helical" evidence="6">
    <location>
        <begin position="252"/>
        <end position="274"/>
    </location>
</feature>
<dbReference type="PANTHER" id="PTHR30619:SF1">
    <property type="entry name" value="RECOMBINATION PROTEIN 2"/>
    <property type="match status" value="1"/>
</dbReference>
<dbReference type="EMBL" id="BMGL01000001">
    <property type="protein sequence ID" value="GGE04180.1"/>
    <property type="molecule type" value="Genomic_DNA"/>
</dbReference>
<evidence type="ECO:0000256" key="3">
    <source>
        <dbReference type="ARBA" id="ARBA00022692"/>
    </source>
</evidence>
<feature type="transmembrane region" description="Helical" evidence="6">
    <location>
        <begin position="332"/>
        <end position="351"/>
    </location>
</feature>
<feature type="transmembrane region" description="Helical" evidence="6">
    <location>
        <begin position="33"/>
        <end position="51"/>
    </location>
</feature>
<dbReference type="RefSeq" id="WP_188404909.1">
    <property type="nucleotide sequence ID" value="NZ_BMGL01000001.1"/>
</dbReference>
<comment type="caution">
    <text evidence="9">The sequence shown here is derived from an EMBL/GenBank/DDBJ whole genome shotgun (WGS) entry which is preliminary data.</text>
</comment>
<keyword evidence="3 6" id="KW-0812">Transmembrane</keyword>
<feature type="domain" description="ComEC/Rec2-related protein" evidence="7">
    <location>
        <begin position="232"/>
        <end position="493"/>
    </location>
</feature>
<dbReference type="GO" id="GO:0005886">
    <property type="term" value="C:plasma membrane"/>
    <property type="evidence" value="ECO:0007669"/>
    <property type="project" value="UniProtKB-SubCell"/>
</dbReference>
<evidence type="ECO:0000256" key="2">
    <source>
        <dbReference type="ARBA" id="ARBA00022475"/>
    </source>
</evidence>
<gene>
    <name evidence="9" type="ORF">GCM10010831_02210</name>
</gene>
<keyword evidence="2" id="KW-1003">Cell membrane</keyword>
<feature type="transmembrane region" description="Helical" evidence="6">
    <location>
        <begin position="286"/>
        <end position="303"/>
    </location>
</feature>
<dbReference type="Pfam" id="PF03772">
    <property type="entry name" value="Competence"/>
    <property type="match status" value="1"/>
</dbReference>
<dbReference type="Pfam" id="PF13567">
    <property type="entry name" value="DUF4131"/>
    <property type="match status" value="1"/>
</dbReference>
<keyword evidence="5 6" id="KW-0472">Membrane</keyword>
<dbReference type="InterPro" id="IPR052159">
    <property type="entry name" value="Competence_DNA_uptake"/>
</dbReference>
<organism evidence="9 10">
    <name type="scientific">Psychroflexus salis</name>
    <dbReference type="NCBI Taxonomy" id="1526574"/>
    <lineage>
        <taxon>Bacteria</taxon>
        <taxon>Pseudomonadati</taxon>
        <taxon>Bacteroidota</taxon>
        <taxon>Flavobacteriia</taxon>
        <taxon>Flavobacteriales</taxon>
        <taxon>Flavobacteriaceae</taxon>
        <taxon>Psychroflexus</taxon>
    </lineage>
</organism>
<dbReference type="AlphaFoldDB" id="A0A916ZN61"/>
<feature type="domain" description="DUF4131" evidence="8">
    <location>
        <begin position="34"/>
        <end position="187"/>
    </location>
</feature>
<feature type="transmembrane region" description="Helical" evidence="6">
    <location>
        <begin position="414"/>
        <end position="441"/>
    </location>
</feature>
<dbReference type="InterPro" id="IPR025405">
    <property type="entry name" value="DUF4131"/>
</dbReference>
<feature type="transmembrane region" description="Helical" evidence="6">
    <location>
        <begin position="479"/>
        <end position="499"/>
    </location>
</feature>
<sequence length="682" mass="78737">MKLLNFLVIRLSLFFLLGIYLGLQFSIPTETLLFYIGIGIVVLVVFHLAYLKSFNINYGFSIFVPIVFVCIGMLSSAIQQAKNQKNHIAHQVKKDTVHWVLVEVNEVLKSNNYNFKYLVDAHSIDDAKTHGKLLVQIAKEDEDEAFSVGDQLIFATELSAFKDPKNPQAFNYKTYMNNQLVFYQAKPKVYIHQTNEDGTSLLSKADNFRNQIQFKLDQAGFNKQQLGLIQALLLGQKKQIDPETYANFSKAGVVHILAVSGLHVGIVLLLLQWVFKPIDYLKNGRIFKTIIIVILLWGFALIAGFSPSVTRAVSMFSLFAIALNMKRKTNTINLLCLSLFPILIVKPHFILEVGFQLSYAAVFSIVMLQPKLYALYRPKFYIDKLFWSVFTVTKSAQLGVLPFSLFYFHQFPGLFMLANLVIIPFLGILLGGGILVIILAFLDFLPEFLVRSYSFLLDVLQNFVNFIALQEEFVFQDIFFNFTMFLCLLFMIWSLLFYVRSKHYNYIIGFFIGAIGMTWSYTLAIEEQQNSAELIIFNEYRKTALGIKKARQFSLYFSDSLQNPKELYSIKNYLPLYNIERFEVKNPKPFYHFNQHETLLVIDSTAIYPRKVKNAYVYLSQSPKLNLERLINEIKPKEIIADASNYPSFVKQWRATCKELNIPFHSTYRDGAWRRKIERKGL</sequence>
<dbReference type="NCBIfam" id="TIGR00360">
    <property type="entry name" value="ComEC_N-term"/>
    <property type="match status" value="1"/>
</dbReference>
<keyword evidence="4 6" id="KW-1133">Transmembrane helix</keyword>
<dbReference type="InterPro" id="IPR004477">
    <property type="entry name" value="ComEC_N"/>
</dbReference>
<feature type="transmembrane region" description="Helical" evidence="6">
    <location>
        <begin position="385"/>
        <end position="408"/>
    </location>
</feature>
<feature type="transmembrane region" description="Helical" evidence="6">
    <location>
        <begin position="58"/>
        <end position="78"/>
    </location>
</feature>
<feature type="transmembrane region" description="Helical" evidence="6">
    <location>
        <begin position="7"/>
        <end position="27"/>
    </location>
</feature>
<evidence type="ECO:0000259" key="8">
    <source>
        <dbReference type="Pfam" id="PF13567"/>
    </source>
</evidence>
<reference evidence="9 10" key="1">
    <citation type="journal article" date="2014" name="Int. J. Syst. Evol. Microbiol.">
        <title>Complete genome sequence of Corynebacterium casei LMG S-19264T (=DSM 44701T), isolated from a smear-ripened cheese.</title>
        <authorList>
            <consortium name="US DOE Joint Genome Institute (JGI-PGF)"/>
            <person name="Walter F."/>
            <person name="Albersmeier A."/>
            <person name="Kalinowski J."/>
            <person name="Ruckert C."/>
        </authorList>
    </citation>
    <scope>NUCLEOTIDE SEQUENCE [LARGE SCALE GENOMIC DNA]</scope>
    <source>
        <strain evidence="9 10">CGMCC 1.12925</strain>
    </source>
</reference>
<dbReference type="PANTHER" id="PTHR30619">
    <property type="entry name" value="DNA INTERNALIZATION/COMPETENCE PROTEIN COMEC/REC2"/>
    <property type="match status" value="1"/>
</dbReference>
<evidence type="ECO:0000313" key="10">
    <source>
        <dbReference type="Proteomes" id="UP000599688"/>
    </source>
</evidence>
<feature type="transmembrane region" description="Helical" evidence="6">
    <location>
        <begin position="506"/>
        <end position="524"/>
    </location>
</feature>
<keyword evidence="10" id="KW-1185">Reference proteome</keyword>